<proteinExistence type="predicted"/>
<dbReference type="PANTHER" id="PTHR11358">
    <property type="entry name" value="ARGINASE/AGMATINASE"/>
    <property type="match status" value="1"/>
</dbReference>
<dbReference type="GO" id="GO:0008783">
    <property type="term" value="F:agmatinase activity"/>
    <property type="evidence" value="ECO:0007669"/>
    <property type="project" value="TreeGrafter"/>
</dbReference>
<protein>
    <submittedName>
        <fullName evidence="1">Arginase family protein</fullName>
    </submittedName>
</protein>
<keyword evidence="2" id="KW-1185">Reference proteome</keyword>
<organism evidence="1 2">
    <name type="scientific">Butyrivibrio hungatei</name>
    <dbReference type="NCBI Taxonomy" id="185008"/>
    <lineage>
        <taxon>Bacteria</taxon>
        <taxon>Bacillati</taxon>
        <taxon>Bacillota</taxon>
        <taxon>Clostridia</taxon>
        <taxon>Lachnospirales</taxon>
        <taxon>Lachnospiraceae</taxon>
        <taxon>Butyrivibrio</taxon>
    </lineage>
</organism>
<reference evidence="2" key="1">
    <citation type="submission" date="2016-10" db="EMBL/GenBank/DDBJ databases">
        <title>The complete genome sequence of the rumen bacterium Butyrivibrio hungatei MB2003.</title>
        <authorList>
            <person name="Palevich N."/>
            <person name="Kelly W.J."/>
            <person name="Leahy S.C."/>
            <person name="Altermann E."/>
            <person name="Rakonjac J."/>
            <person name="Attwood G.T."/>
        </authorList>
    </citation>
    <scope>NUCLEOTIDE SEQUENCE [LARGE SCALE GENOMIC DNA]</scope>
    <source>
        <strain evidence="2">MB2003</strain>
    </source>
</reference>
<accession>A0A1D9NZS8</accession>
<dbReference type="GO" id="GO:0033389">
    <property type="term" value="P:putrescine biosynthetic process from arginine, via agmatine"/>
    <property type="evidence" value="ECO:0007669"/>
    <property type="project" value="TreeGrafter"/>
</dbReference>
<evidence type="ECO:0000313" key="1">
    <source>
        <dbReference type="EMBL" id="AOZ95827.1"/>
    </source>
</evidence>
<dbReference type="GO" id="GO:0046872">
    <property type="term" value="F:metal ion binding"/>
    <property type="evidence" value="ECO:0007669"/>
    <property type="project" value="InterPro"/>
</dbReference>
<dbReference type="OrthoDB" id="9805406at2"/>
<dbReference type="KEGG" id="bhu:bhn_I0793"/>
<gene>
    <name evidence="1" type="ORF">bhn_I0793</name>
</gene>
<dbReference type="RefSeq" id="WP_071175566.1">
    <property type="nucleotide sequence ID" value="NZ_CP017831.1"/>
</dbReference>
<name>A0A1D9NZS8_9FIRM</name>
<dbReference type="AlphaFoldDB" id="A0A1D9NZS8"/>
<dbReference type="InterPro" id="IPR023696">
    <property type="entry name" value="Ureohydrolase_dom_sf"/>
</dbReference>
<dbReference type="Gene3D" id="3.40.800.10">
    <property type="entry name" value="Ureohydrolase domain"/>
    <property type="match status" value="1"/>
</dbReference>
<evidence type="ECO:0000313" key="2">
    <source>
        <dbReference type="Proteomes" id="UP000179284"/>
    </source>
</evidence>
<dbReference type="PANTHER" id="PTHR11358:SF41">
    <property type="entry name" value="ARGINASE"/>
    <property type="match status" value="1"/>
</dbReference>
<sequence>MKPFFTVVNFSGIYEKESFYQLDKGSSFCGEVLDLKGVSGTNCMCDDEAKKEIKARIKAYINKEDVPFVDLKDFAGSVHFIDSGNYHYMSALLLDMVKEPFSLVVLDHHPDMQPPMFGDILSCGGWVLNVLENNPYVRDVHVIGADRELISKLDKEIQSKAKFYDLEDVFDAETGDIKLPETEHPVYLSIDKDVIARDELVTNWDQGQARWEDVTSFTRRILSDRKVIGVDICGECAPDQEDCDVALETEGNDEFNKDILEYIYM</sequence>
<dbReference type="EMBL" id="CP017831">
    <property type="protein sequence ID" value="AOZ95827.1"/>
    <property type="molecule type" value="Genomic_DNA"/>
</dbReference>
<dbReference type="Proteomes" id="UP000179284">
    <property type="component" value="Chromosome I"/>
</dbReference>
<dbReference type="SUPFAM" id="SSF52768">
    <property type="entry name" value="Arginase/deacetylase"/>
    <property type="match status" value="1"/>
</dbReference>
<dbReference type="InterPro" id="IPR006035">
    <property type="entry name" value="Ureohydrolase"/>
</dbReference>